<dbReference type="GO" id="GO:0045721">
    <property type="term" value="P:negative regulation of gluconeogenesis"/>
    <property type="evidence" value="ECO:0007669"/>
    <property type="project" value="TreeGrafter"/>
</dbReference>
<dbReference type="EMBL" id="MTYJ01000158">
    <property type="protein sequence ID" value="OQV11926.1"/>
    <property type="molecule type" value="Genomic_DNA"/>
</dbReference>
<dbReference type="Proteomes" id="UP000192578">
    <property type="component" value="Unassembled WGS sequence"/>
</dbReference>
<sequence length="233" mass="27209">MDQDSNEETSESAASSTYSTFTLYPDLEFLPDFTHQLSVVPSGARRLPGLPAGNLYSGAKFHGHQQSRGNSYDVEVILHNVDLETSYLCGFLKIKKLTKDFPELTTFFDGEVINEKHPFLTRKWDADEEVDRKHWGKFPSFLRYSKTFNNDGFSYDEVQNSDYIYMRWKEHFLVPDHTIREVTGASFAGFYYICLQKSLGKIEGYYYHRSSEEFQSLDLQQIVDYSHEVYQFR</sequence>
<evidence type="ECO:0000313" key="3">
    <source>
        <dbReference type="Proteomes" id="UP000192578"/>
    </source>
</evidence>
<protein>
    <submittedName>
        <fullName evidence="2">Glucose-induced degradation protein 4-like protein</fullName>
    </submittedName>
</protein>
<keyword evidence="3" id="KW-1185">Reference proteome</keyword>
<dbReference type="OrthoDB" id="62at2759"/>
<dbReference type="GO" id="GO:0043161">
    <property type="term" value="P:proteasome-mediated ubiquitin-dependent protein catabolic process"/>
    <property type="evidence" value="ECO:0007669"/>
    <property type="project" value="TreeGrafter"/>
</dbReference>
<name>A0A1W0W9P4_HYPEX</name>
<comment type="similarity">
    <text evidence="1">Belongs to the GID4/VID24 family.</text>
</comment>
<proteinExistence type="inferred from homology"/>
<dbReference type="Pfam" id="PF09783">
    <property type="entry name" value="Vac_ImportDeg"/>
    <property type="match status" value="1"/>
</dbReference>
<evidence type="ECO:0000256" key="1">
    <source>
        <dbReference type="ARBA" id="ARBA00061469"/>
    </source>
</evidence>
<organism evidence="2 3">
    <name type="scientific">Hypsibius exemplaris</name>
    <name type="common">Freshwater tardigrade</name>
    <dbReference type="NCBI Taxonomy" id="2072580"/>
    <lineage>
        <taxon>Eukaryota</taxon>
        <taxon>Metazoa</taxon>
        <taxon>Ecdysozoa</taxon>
        <taxon>Tardigrada</taxon>
        <taxon>Eutardigrada</taxon>
        <taxon>Parachela</taxon>
        <taxon>Hypsibioidea</taxon>
        <taxon>Hypsibiidae</taxon>
        <taxon>Hypsibius</taxon>
    </lineage>
</organism>
<dbReference type="GO" id="GO:0007039">
    <property type="term" value="P:protein catabolic process in the vacuole"/>
    <property type="evidence" value="ECO:0007669"/>
    <property type="project" value="TreeGrafter"/>
</dbReference>
<dbReference type="PANTHER" id="PTHR14534:SF3">
    <property type="entry name" value="GID COMPLEX SUBUNIT 4 HOMOLOG"/>
    <property type="match status" value="1"/>
</dbReference>
<dbReference type="InterPro" id="IPR018618">
    <property type="entry name" value="GID4/10-like"/>
</dbReference>
<dbReference type="GO" id="GO:0006623">
    <property type="term" value="P:protein targeting to vacuole"/>
    <property type="evidence" value="ECO:0007669"/>
    <property type="project" value="TreeGrafter"/>
</dbReference>
<comment type="caution">
    <text evidence="2">The sequence shown here is derived from an EMBL/GenBank/DDBJ whole genome shotgun (WGS) entry which is preliminary data.</text>
</comment>
<reference evidence="3" key="1">
    <citation type="submission" date="2017-01" db="EMBL/GenBank/DDBJ databases">
        <title>Comparative genomics of anhydrobiosis in the tardigrade Hypsibius dujardini.</title>
        <authorList>
            <person name="Yoshida Y."/>
            <person name="Koutsovoulos G."/>
            <person name="Laetsch D."/>
            <person name="Stevens L."/>
            <person name="Kumar S."/>
            <person name="Horikawa D."/>
            <person name="Ishino K."/>
            <person name="Komine S."/>
            <person name="Tomita M."/>
            <person name="Blaxter M."/>
            <person name="Arakawa K."/>
        </authorList>
    </citation>
    <scope>NUCLEOTIDE SEQUENCE [LARGE SCALE GENOMIC DNA]</scope>
    <source>
        <strain evidence="3">Z151</strain>
    </source>
</reference>
<gene>
    <name evidence="2" type="ORF">BV898_13804</name>
</gene>
<dbReference type="GO" id="GO:0034657">
    <property type="term" value="C:GID complex"/>
    <property type="evidence" value="ECO:0007669"/>
    <property type="project" value="TreeGrafter"/>
</dbReference>
<dbReference type="PANTHER" id="PTHR14534">
    <property type="entry name" value="VACUOLAR IMPORT AND DEGRADATION PROTEIN 24"/>
    <property type="match status" value="1"/>
</dbReference>
<evidence type="ECO:0000313" key="2">
    <source>
        <dbReference type="EMBL" id="OQV11926.1"/>
    </source>
</evidence>
<accession>A0A1W0W9P4</accession>
<dbReference type="GO" id="GO:0005773">
    <property type="term" value="C:vacuole"/>
    <property type="evidence" value="ECO:0007669"/>
    <property type="project" value="GOC"/>
</dbReference>
<dbReference type="AlphaFoldDB" id="A0A1W0W9P4"/>